<evidence type="ECO:0000313" key="4">
    <source>
        <dbReference type="EMBL" id="KAG7356424.1"/>
    </source>
</evidence>
<dbReference type="GO" id="GO:1902388">
    <property type="term" value="F:ceramide 1-phosphate transfer activity"/>
    <property type="evidence" value="ECO:0007669"/>
    <property type="project" value="TreeGrafter"/>
</dbReference>
<dbReference type="Proteomes" id="UP000693970">
    <property type="component" value="Unassembled WGS sequence"/>
</dbReference>
<evidence type="ECO:0000313" key="5">
    <source>
        <dbReference type="Proteomes" id="UP000693970"/>
    </source>
</evidence>
<name>A0A9K3L747_9STRA</name>
<protein>
    <submittedName>
        <fullName evidence="4">Glycolipid transfer protein GLTP</fullName>
    </submittedName>
</protein>
<feature type="region of interest" description="Disordered" evidence="1">
    <location>
        <begin position="1"/>
        <end position="23"/>
    </location>
</feature>
<feature type="domain" description="Glycolipid transfer protein" evidence="3">
    <location>
        <begin position="137"/>
        <end position="283"/>
    </location>
</feature>
<keyword evidence="2" id="KW-1133">Transmembrane helix</keyword>
<keyword evidence="2" id="KW-0472">Membrane</keyword>
<dbReference type="GO" id="GO:0016020">
    <property type="term" value="C:membrane"/>
    <property type="evidence" value="ECO:0007669"/>
    <property type="project" value="TreeGrafter"/>
</dbReference>
<proteinExistence type="predicted"/>
<keyword evidence="2" id="KW-0812">Transmembrane</keyword>
<evidence type="ECO:0000259" key="3">
    <source>
        <dbReference type="Pfam" id="PF08718"/>
    </source>
</evidence>
<accession>A0A9K3L747</accession>
<comment type="caution">
    <text evidence="4">The sequence shown here is derived from an EMBL/GenBank/DDBJ whole genome shotgun (WGS) entry which is preliminary data.</text>
</comment>
<dbReference type="PANTHER" id="PTHR10219:SF43">
    <property type="entry name" value="GLYCOLIPID TRANSFER PROTEIN DOMAIN-CONTAINING PROTEIN"/>
    <property type="match status" value="1"/>
</dbReference>
<dbReference type="EMBL" id="JAGRRH010000015">
    <property type="protein sequence ID" value="KAG7356424.1"/>
    <property type="molecule type" value="Genomic_DNA"/>
</dbReference>
<gene>
    <name evidence="4" type="ORF">IV203_001110</name>
</gene>
<feature type="compositionally biased region" description="Basic and acidic residues" evidence="1">
    <location>
        <begin position="8"/>
        <end position="17"/>
    </location>
</feature>
<evidence type="ECO:0000256" key="1">
    <source>
        <dbReference type="SAM" id="MobiDB-lite"/>
    </source>
</evidence>
<dbReference type="AlphaFoldDB" id="A0A9K3L747"/>
<dbReference type="GO" id="GO:1902387">
    <property type="term" value="F:ceramide 1-phosphate binding"/>
    <property type="evidence" value="ECO:0007669"/>
    <property type="project" value="TreeGrafter"/>
</dbReference>
<feature type="compositionally biased region" description="Low complexity" evidence="1">
    <location>
        <begin position="95"/>
        <end position="109"/>
    </location>
</feature>
<reference evidence="4" key="1">
    <citation type="journal article" date="2021" name="Sci. Rep.">
        <title>Diploid genomic architecture of Nitzschia inconspicua, an elite biomass production diatom.</title>
        <authorList>
            <person name="Oliver A."/>
            <person name="Podell S."/>
            <person name="Pinowska A."/>
            <person name="Traller J.C."/>
            <person name="Smith S.R."/>
            <person name="McClure R."/>
            <person name="Beliaev A."/>
            <person name="Bohutskyi P."/>
            <person name="Hill E.A."/>
            <person name="Rabines A."/>
            <person name="Zheng H."/>
            <person name="Allen L.Z."/>
            <person name="Kuo A."/>
            <person name="Grigoriev I.V."/>
            <person name="Allen A.E."/>
            <person name="Hazlebeck D."/>
            <person name="Allen E.E."/>
        </authorList>
    </citation>
    <scope>NUCLEOTIDE SEQUENCE</scope>
    <source>
        <strain evidence="4">Hildebrandi</strain>
    </source>
</reference>
<dbReference type="Pfam" id="PF08718">
    <property type="entry name" value="GLTP"/>
    <property type="match status" value="1"/>
</dbReference>
<dbReference type="GO" id="GO:0005829">
    <property type="term" value="C:cytosol"/>
    <property type="evidence" value="ECO:0007669"/>
    <property type="project" value="TreeGrafter"/>
</dbReference>
<organism evidence="4 5">
    <name type="scientific">Nitzschia inconspicua</name>
    <dbReference type="NCBI Taxonomy" id="303405"/>
    <lineage>
        <taxon>Eukaryota</taxon>
        <taxon>Sar</taxon>
        <taxon>Stramenopiles</taxon>
        <taxon>Ochrophyta</taxon>
        <taxon>Bacillariophyta</taxon>
        <taxon>Bacillariophyceae</taxon>
        <taxon>Bacillariophycidae</taxon>
        <taxon>Bacillariales</taxon>
        <taxon>Bacillariaceae</taxon>
        <taxon>Nitzschia</taxon>
    </lineage>
</organism>
<evidence type="ECO:0000256" key="2">
    <source>
        <dbReference type="SAM" id="Phobius"/>
    </source>
</evidence>
<keyword evidence="5" id="KW-1185">Reference proteome</keyword>
<dbReference type="PANTHER" id="PTHR10219">
    <property type="entry name" value="GLYCOLIPID TRANSFER PROTEIN-RELATED"/>
    <property type="match status" value="1"/>
</dbReference>
<feature type="region of interest" description="Disordered" evidence="1">
    <location>
        <begin position="79"/>
        <end position="110"/>
    </location>
</feature>
<reference evidence="4" key="2">
    <citation type="submission" date="2021-04" db="EMBL/GenBank/DDBJ databases">
        <authorList>
            <person name="Podell S."/>
        </authorList>
    </citation>
    <scope>NUCLEOTIDE SEQUENCE</scope>
    <source>
        <strain evidence="4">Hildebrandi</strain>
    </source>
</reference>
<dbReference type="OrthoDB" id="45931at2759"/>
<feature type="transmembrane region" description="Helical" evidence="2">
    <location>
        <begin position="28"/>
        <end position="54"/>
    </location>
</feature>
<sequence length="329" mass="36576">MKSLKTSSDGEKQHSRSDTSVGSHGRQIGLFTIFGFLMAETVTAAPAAIGLRVLPSKTPKLSHHRRTLKYVFDEDDLKDGQEIPSSLQNRGAAPSRSSESRTSSSQSSSMLHDIVSAFQQAVTPKKKMDDANVHVGKLLTAMSKMESHMRQVGMSQAANDIKGNHDKVLRLYTAAPKERRDSVRSLLEWELETGIHGENSNNGPIRVKNNSGAMGLFWIGHTVKYQYDLYRLMMEEGMNPIDAATLAFQKDLEPHLPWAASKMAKAMIPRATPSTQLEFFKALGGYEEGSYGQEEHAGMTENVKSILNVWDDMLNDWYSPFADLRLSDI</sequence>
<dbReference type="InterPro" id="IPR014830">
    <property type="entry name" value="Glycolipid_transfer_prot_dom"/>
</dbReference>